<proteinExistence type="predicted"/>
<evidence type="ECO:0000256" key="1">
    <source>
        <dbReference type="SAM" id="MobiDB-lite"/>
    </source>
</evidence>
<dbReference type="AlphaFoldDB" id="A0A9X0B8P8"/>
<dbReference type="Proteomes" id="UP001147747">
    <property type="component" value="Unassembled WGS sequence"/>
</dbReference>
<sequence length="64" mass="7189">MNEYPHHNGRALGQPNSNSALIPDVAVARAMAWHGMAKYVATRPAMSSHRLQSRRHEDETDRHG</sequence>
<dbReference type="RefSeq" id="XP_056487891.1">
    <property type="nucleotide sequence ID" value="XM_056632340.1"/>
</dbReference>
<protein>
    <submittedName>
        <fullName evidence="2">Uncharacterized protein</fullName>
    </submittedName>
</protein>
<dbReference type="GeneID" id="81371320"/>
<dbReference type="EMBL" id="JAPZBU010000008">
    <property type="protein sequence ID" value="KAJ5392213.1"/>
    <property type="molecule type" value="Genomic_DNA"/>
</dbReference>
<name>A0A9X0B8P8_9EURO</name>
<reference evidence="2" key="1">
    <citation type="submission" date="2022-12" db="EMBL/GenBank/DDBJ databases">
        <authorList>
            <person name="Petersen C."/>
        </authorList>
    </citation>
    <scope>NUCLEOTIDE SEQUENCE</scope>
    <source>
        <strain evidence="2">IBT 29677</strain>
    </source>
</reference>
<evidence type="ECO:0000313" key="2">
    <source>
        <dbReference type="EMBL" id="KAJ5392213.1"/>
    </source>
</evidence>
<comment type="caution">
    <text evidence="2">The sequence shown here is derived from an EMBL/GenBank/DDBJ whole genome shotgun (WGS) entry which is preliminary data.</text>
</comment>
<feature type="compositionally biased region" description="Basic and acidic residues" evidence="1">
    <location>
        <begin position="54"/>
        <end position="64"/>
    </location>
</feature>
<gene>
    <name evidence="2" type="ORF">N7509_007703</name>
</gene>
<feature type="region of interest" description="Disordered" evidence="1">
    <location>
        <begin position="42"/>
        <end position="64"/>
    </location>
</feature>
<evidence type="ECO:0000313" key="3">
    <source>
        <dbReference type="Proteomes" id="UP001147747"/>
    </source>
</evidence>
<accession>A0A9X0B8P8</accession>
<keyword evidence="3" id="KW-1185">Reference proteome</keyword>
<organism evidence="2 3">
    <name type="scientific">Penicillium cosmopolitanum</name>
    <dbReference type="NCBI Taxonomy" id="1131564"/>
    <lineage>
        <taxon>Eukaryota</taxon>
        <taxon>Fungi</taxon>
        <taxon>Dikarya</taxon>
        <taxon>Ascomycota</taxon>
        <taxon>Pezizomycotina</taxon>
        <taxon>Eurotiomycetes</taxon>
        <taxon>Eurotiomycetidae</taxon>
        <taxon>Eurotiales</taxon>
        <taxon>Aspergillaceae</taxon>
        <taxon>Penicillium</taxon>
    </lineage>
</organism>
<reference evidence="2" key="2">
    <citation type="journal article" date="2023" name="IMA Fungus">
        <title>Comparative genomic study of the Penicillium genus elucidates a diverse pangenome and 15 lateral gene transfer events.</title>
        <authorList>
            <person name="Petersen C."/>
            <person name="Sorensen T."/>
            <person name="Nielsen M.R."/>
            <person name="Sondergaard T.E."/>
            <person name="Sorensen J.L."/>
            <person name="Fitzpatrick D.A."/>
            <person name="Frisvad J.C."/>
            <person name="Nielsen K.L."/>
        </authorList>
    </citation>
    <scope>NUCLEOTIDE SEQUENCE</scope>
    <source>
        <strain evidence="2">IBT 29677</strain>
    </source>
</reference>